<dbReference type="PANTHER" id="PTHR37953">
    <property type="entry name" value="UPF0127 PROTEIN MJ1496"/>
    <property type="match status" value="1"/>
</dbReference>
<keyword evidence="3" id="KW-1185">Reference proteome</keyword>
<dbReference type="InterPro" id="IPR003795">
    <property type="entry name" value="DUF192"/>
</dbReference>
<dbReference type="Proteomes" id="UP000004221">
    <property type="component" value="Unassembled WGS sequence"/>
</dbReference>
<evidence type="ECO:0000313" key="3">
    <source>
        <dbReference type="Proteomes" id="UP000004221"/>
    </source>
</evidence>
<dbReference type="PANTHER" id="PTHR37953:SF1">
    <property type="entry name" value="UPF0127 PROTEIN MJ1496"/>
    <property type="match status" value="1"/>
</dbReference>
<dbReference type="Gene3D" id="2.60.120.1140">
    <property type="entry name" value="Protein of unknown function DUF192"/>
    <property type="match status" value="1"/>
</dbReference>
<reference evidence="2 3" key="1">
    <citation type="journal article" date="2012" name="ISME J.">
        <title>Nitrification expanded: discovery, physiology and genomics of a nitrite-oxidizing bacterium from the phylum Chloroflexi.</title>
        <authorList>
            <person name="Sorokin D.Y."/>
            <person name="Lucker S."/>
            <person name="Vejmelkova D."/>
            <person name="Kostrikina N.A."/>
            <person name="Kleerebezem R."/>
            <person name="Rijpstra W.I."/>
            <person name="Damste J.S."/>
            <person name="Le Paslier D."/>
            <person name="Muyzer G."/>
            <person name="Wagner M."/>
            <person name="van Loosdrecht M.C."/>
            <person name="Daims H."/>
        </authorList>
    </citation>
    <scope>NUCLEOTIDE SEQUENCE [LARGE SCALE GENOMIC DNA]</scope>
    <source>
        <strain evidence="3">none</strain>
    </source>
</reference>
<protein>
    <recommendedName>
        <fullName evidence="4">DUF192 domain-containing protein</fullName>
    </recommendedName>
</protein>
<gene>
    <name evidence="2" type="ORF">NITHO_5620001</name>
</gene>
<feature type="chain" id="PRO_5003688885" description="DUF192 domain-containing protein" evidence="1">
    <location>
        <begin position="21"/>
        <end position="165"/>
    </location>
</feature>
<evidence type="ECO:0000313" key="2">
    <source>
        <dbReference type="EMBL" id="CCF85758.1"/>
    </source>
</evidence>
<evidence type="ECO:0008006" key="4">
    <source>
        <dbReference type="Google" id="ProtNLM"/>
    </source>
</evidence>
<dbReference type="EMBL" id="CAGS01000515">
    <property type="protein sequence ID" value="CCF85758.1"/>
    <property type="molecule type" value="Genomic_DNA"/>
</dbReference>
<evidence type="ECO:0000256" key="1">
    <source>
        <dbReference type="SAM" id="SignalP"/>
    </source>
</evidence>
<dbReference type="RefSeq" id="WP_008480922.1">
    <property type="nucleotide sequence ID" value="NZ_CAGS01000515.1"/>
</dbReference>
<sequence>MRNRRLILILLLGAAFLVLAAAAWKVQSGSIPASSKPNTLPQATVHIRGKKFSLDVATTPSAREIGLSQTDSLPVDRGMLFLYDTPDYYQFWMKGMKFSLDILFIRDSTIITIARNVPPPSGNAELPRYAPDEPANKVLEINAGLCNKYGIREGDTVEIIYSTPR</sequence>
<comment type="caution">
    <text evidence="2">The sequence shown here is derived from an EMBL/GenBank/DDBJ whole genome shotgun (WGS) entry which is preliminary data.</text>
</comment>
<dbReference type="InterPro" id="IPR038695">
    <property type="entry name" value="Saro_0823-like_sf"/>
</dbReference>
<accession>I4EM45</accession>
<feature type="signal peptide" evidence="1">
    <location>
        <begin position="1"/>
        <end position="20"/>
    </location>
</feature>
<organism evidence="2 3">
    <name type="scientific">Nitrolancea hollandica Lb</name>
    <dbReference type="NCBI Taxonomy" id="1129897"/>
    <lineage>
        <taxon>Bacteria</taxon>
        <taxon>Pseudomonadati</taxon>
        <taxon>Thermomicrobiota</taxon>
        <taxon>Thermomicrobia</taxon>
        <taxon>Sphaerobacterales</taxon>
        <taxon>Sphaerobacterineae</taxon>
        <taxon>Sphaerobacteraceae</taxon>
        <taxon>Nitrolancea</taxon>
    </lineage>
</organism>
<name>I4EM45_9BACT</name>
<dbReference type="OrthoDB" id="9808290at2"/>
<keyword evidence="1" id="KW-0732">Signal</keyword>
<dbReference type="AlphaFoldDB" id="I4EM45"/>
<dbReference type="Pfam" id="PF02643">
    <property type="entry name" value="DUF192"/>
    <property type="match status" value="1"/>
</dbReference>
<proteinExistence type="predicted"/>